<evidence type="ECO:0000313" key="1">
    <source>
        <dbReference type="EMBL" id="KAL2509480.1"/>
    </source>
</evidence>
<evidence type="ECO:0008006" key="3">
    <source>
        <dbReference type="Google" id="ProtNLM"/>
    </source>
</evidence>
<gene>
    <name evidence="1" type="ORF">Fot_33127</name>
</gene>
<organism evidence="1 2">
    <name type="scientific">Forsythia ovata</name>
    <dbReference type="NCBI Taxonomy" id="205694"/>
    <lineage>
        <taxon>Eukaryota</taxon>
        <taxon>Viridiplantae</taxon>
        <taxon>Streptophyta</taxon>
        <taxon>Embryophyta</taxon>
        <taxon>Tracheophyta</taxon>
        <taxon>Spermatophyta</taxon>
        <taxon>Magnoliopsida</taxon>
        <taxon>eudicotyledons</taxon>
        <taxon>Gunneridae</taxon>
        <taxon>Pentapetalae</taxon>
        <taxon>asterids</taxon>
        <taxon>lamiids</taxon>
        <taxon>Lamiales</taxon>
        <taxon>Oleaceae</taxon>
        <taxon>Forsythieae</taxon>
        <taxon>Forsythia</taxon>
    </lineage>
</organism>
<evidence type="ECO:0000313" key="2">
    <source>
        <dbReference type="Proteomes" id="UP001604277"/>
    </source>
</evidence>
<name>A0ABD1TA77_9LAMI</name>
<protein>
    <recommendedName>
        <fullName evidence="3">VWFA domain-containing protein</fullName>
    </recommendedName>
</protein>
<keyword evidence="2" id="KW-1185">Reference proteome</keyword>
<dbReference type="AlphaFoldDB" id="A0ABD1TA77"/>
<reference evidence="2" key="1">
    <citation type="submission" date="2024-07" db="EMBL/GenBank/DDBJ databases">
        <title>Two chromosome-level genome assemblies of Korean endemic species Abeliophyllum distichum and Forsythia ovata (Oleaceae).</title>
        <authorList>
            <person name="Jang H."/>
        </authorList>
    </citation>
    <scope>NUCLEOTIDE SEQUENCE [LARGE SCALE GENOMIC DNA]</scope>
</reference>
<dbReference type="EMBL" id="JBFOLJ010000009">
    <property type="protein sequence ID" value="KAL2509480.1"/>
    <property type="molecule type" value="Genomic_DNA"/>
</dbReference>
<dbReference type="Proteomes" id="UP001604277">
    <property type="component" value="Unassembled WGS sequence"/>
</dbReference>
<comment type="caution">
    <text evidence="1">The sequence shown here is derived from an EMBL/GenBank/DDBJ whole genome shotgun (WGS) entry which is preliminary data.</text>
</comment>
<proteinExistence type="predicted"/>
<sequence length="103" mass="11592">MAQGQGLARSIIDWLVCSEGSSVCETLKKATKDLDEWRHKNTVASIILLSDGQDDSVQANHNNNENRPRFYPLVLLTSKFLYVHLGFVQSQLWMLSRNALVGC</sequence>
<accession>A0ABD1TA77</accession>